<dbReference type="GeneID" id="27361697"/>
<evidence type="ECO:0000313" key="3">
    <source>
        <dbReference type="Proteomes" id="UP000053342"/>
    </source>
</evidence>
<dbReference type="InterPro" id="IPR051468">
    <property type="entry name" value="Fungal_SecMetab_SDRs"/>
</dbReference>
<dbReference type="PRINTS" id="PR00081">
    <property type="entry name" value="GDHRDH"/>
</dbReference>
<dbReference type="Proteomes" id="UP000053342">
    <property type="component" value="Unassembled WGS sequence"/>
</dbReference>
<dbReference type="GO" id="GO:0016491">
    <property type="term" value="F:oxidoreductase activity"/>
    <property type="evidence" value="ECO:0007669"/>
    <property type="project" value="TreeGrafter"/>
</dbReference>
<dbReference type="EMBL" id="KN847341">
    <property type="protein sequence ID" value="KIW38672.1"/>
    <property type="molecule type" value="Genomic_DNA"/>
</dbReference>
<dbReference type="Gene3D" id="3.40.50.720">
    <property type="entry name" value="NAD(P)-binding Rossmann-like Domain"/>
    <property type="match status" value="1"/>
</dbReference>
<protein>
    <submittedName>
        <fullName evidence="2">Uncharacterized protein</fullName>
    </submittedName>
</protein>
<dbReference type="VEuPathDB" id="FungiDB:PV06_09623"/>
<reference evidence="2 3" key="1">
    <citation type="submission" date="2015-01" db="EMBL/GenBank/DDBJ databases">
        <title>The Genome Sequence of Exophiala oligosperma CBS72588.</title>
        <authorList>
            <consortium name="The Broad Institute Genomics Platform"/>
            <person name="Cuomo C."/>
            <person name="de Hoog S."/>
            <person name="Gorbushina A."/>
            <person name="Stielow B."/>
            <person name="Teixiera M."/>
            <person name="Abouelleil A."/>
            <person name="Chapman S.B."/>
            <person name="Priest M."/>
            <person name="Young S.K."/>
            <person name="Wortman J."/>
            <person name="Nusbaum C."/>
            <person name="Birren B."/>
        </authorList>
    </citation>
    <scope>NUCLEOTIDE SEQUENCE [LARGE SCALE GENOMIC DNA]</scope>
    <source>
        <strain evidence="2 3">CBS 72588</strain>
    </source>
</reference>
<dbReference type="AlphaFoldDB" id="A0A0D2BML4"/>
<name>A0A0D2BML4_9EURO</name>
<comment type="similarity">
    <text evidence="1">Belongs to the short-chain dehydrogenases/reductases (SDR) family.</text>
</comment>
<evidence type="ECO:0000256" key="1">
    <source>
        <dbReference type="ARBA" id="ARBA00006484"/>
    </source>
</evidence>
<dbReference type="HOGENOM" id="CLU_010194_9_7_1"/>
<dbReference type="InterPro" id="IPR036291">
    <property type="entry name" value="NAD(P)-bd_dom_sf"/>
</dbReference>
<dbReference type="PANTHER" id="PTHR43544:SF12">
    <property type="entry name" value="NAD(P)-BINDING ROSSMANN-FOLD SUPERFAMILY PROTEIN"/>
    <property type="match status" value="1"/>
</dbReference>
<dbReference type="RefSeq" id="XP_016258888.1">
    <property type="nucleotide sequence ID" value="XM_016411081.1"/>
</dbReference>
<accession>A0A0D2BML4</accession>
<keyword evidence="3" id="KW-1185">Reference proteome</keyword>
<gene>
    <name evidence="2" type="ORF">PV06_09623</name>
</gene>
<dbReference type="InterPro" id="IPR002347">
    <property type="entry name" value="SDR_fam"/>
</dbReference>
<organism evidence="2 3">
    <name type="scientific">Exophiala oligosperma</name>
    <dbReference type="NCBI Taxonomy" id="215243"/>
    <lineage>
        <taxon>Eukaryota</taxon>
        <taxon>Fungi</taxon>
        <taxon>Dikarya</taxon>
        <taxon>Ascomycota</taxon>
        <taxon>Pezizomycotina</taxon>
        <taxon>Eurotiomycetes</taxon>
        <taxon>Chaetothyriomycetidae</taxon>
        <taxon>Chaetothyriales</taxon>
        <taxon>Herpotrichiellaceae</taxon>
        <taxon>Exophiala</taxon>
    </lineage>
</organism>
<dbReference type="SUPFAM" id="SSF51735">
    <property type="entry name" value="NAD(P)-binding Rossmann-fold domains"/>
    <property type="match status" value="1"/>
</dbReference>
<evidence type="ECO:0000313" key="2">
    <source>
        <dbReference type="EMBL" id="KIW38672.1"/>
    </source>
</evidence>
<proteinExistence type="inferred from homology"/>
<dbReference type="PANTHER" id="PTHR43544">
    <property type="entry name" value="SHORT-CHAIN DEHYDROGENASE/REDUCTASE"/>
    <property type="match status" value="1"/>
</dbReference>
<sequence length="275" mass="30325">MAWALVTPSSRGIGFALTRHLLWTLPAGVPIVATARSNVSGTKEELLSGLEDVSDEQASRLDVCECDVLSESSISELAEYCKGKYNDRTRNKTAHLRLGFMIPGMLVPEKAPDKVEYESALQMLKLNLLAPMMLVKHFSRFLPRKSVTLEQYQDGGSSLLPRSAVLALMSARVGSIGDNRLGGWYTYRSSKAGLNQFVKSTDIYLKMQSSENAMCVGLHPGTVKTGLSEEFWESTPKEKLFSPEFSAERLIDVVNGLGQDGRGKCWDWDGKEIPA</sequence>
<dbReference type="GO" id="GO:0005737">
    <property type="term" value="C:cytoplasm"/>
    <property type="evidence" value="ECO:0007669"/>
    <property type="project" value="TreeGrafter"/>
</dbReference>
<dbReference type="OrthoDB" id="5296at2759"/>